<dbReference type="GO" id="GO:0000271">
    <property type="term" value="P:polysaccharide biosynthetic process"/>
    <property type="evidence" value="ECO:0007669"/>
    <property type="project" value="TreeGrafter"/>
</dbReference>
<protein>
    <submittedName>
        <fullName evidence="1">Dtdp-4-dehydrorhamnose 3,5-epimerase</fullName>
        <ecNumber evidence="1">5.1.3.13</ecNumber>
    </submittedName>
</protein>
<keyword evidence="1" id="KW-0413">Isomerase</keyword>
<dbReference type="EMBL" id="LNQE01000310">
    <property type="protein sequence ID" value="KUG27599.1"/>
    <property type="molecule type" value="Genomic_DNA"/>
</dbReference>
<dbReference type="InterPro" id="IPR014710">
    <property type="entry name" value="RmlC-like_jellyroll"/>
</dbReference>
<dbReference type="NCBIfam" id="TIGR01221">
    <property type="entry name" value="rmlC"/>
    <property type="match status" value="1"/>
</dbReference>
<dbReference type="GO" id="GO:0005829">
    <property type="term" value="C:cytosol"/>
    <property type="evidence" value="ECO:0007669"/>
    <property type="project" value="TreeGrafter"/>
</dbReference>
<dbReference type="Pfam" id="PF00908">
    <property type="entry name" value="dTDP_sugar_isom"/>
    <property type="match status" value="1"/>
</dbReference>
<evidence type="ECO:0000313" key="1">
    <source>
        <dbReference type="EMBL" id="KUG27599.1"/>
    </source>
</evidence>
<dbReference type="GO" id="GO:0019305">
    <property type="term" value="P:dTDP-rhamnose biosynthetic process"/>
    <property type="evidence" value="ECO:0007669"/>
    <property type="project" value="TreeGrafter"/>
</dbReference>
<gene>
    <name evidence="1" type="ORF">ASZ90_002539</name>
</gene>
<dbReference type="PANTHER" id="PTHR21047">
    <property type="entry name" value="DTDP-6-DEOXY-D-GLUCOSE-3,5 EPIMERASE"/>
    <property type="match status" value="1"/>
</dbReference>
<dbReference type="InterPro" id="IPR011051">
    <property type="entry name" value="RmlC_Cupin_sf"/>
</dbReference>
<organism evidence="1">
    <name type="scientific">hydrocarbon metagenome</name>
    <dbReference type="NCBI Taxonomy" id="938273"/>
    <lineage>
        <taxon>unclassified sequences</taxon>
        <taxon>metagenomes</taxon>
        <taxon>ecological metagenomes</taxon>
    </lineage>
</organism>
<dbReference type="SUPFAM" id="SSF51182">
    <property type="entry name" value="RmlC-like cupins"/>
    <property type="match status" value="1"/>
</dbReference>
<dbReference type="AlphaFoldDB" id="A0A0W8G377"/>
<dbReference type="PANTHER" id="PTHR21047:SF2">
    <property type="entry name" value="THYMIDINE DIPHOSPHO-4-KETO-RHAMNOSE 3,5-EPIMERASE"/>
    <property type="match status" value="1"/>
</dbReference>
<dbReference type="EC" id="5.1.3.13" evidence="1"/>
<dbReference type="Gene3D" id="2.60.120.10">
    <property type="entry name" value="Jelly Rolls"/>
    <property type="match status" value="1"/>
</dbReference>
<reference evidence="1" key="1">
    <citation type="journal article" date="2015" name="Proc. Natl. Acad. Sci. U.S.A.">
        <title>Networks of energetic and metabolic interactions define dynamics in microbial communities.</title>
        <authorList>
            <person name="Embree M."/>
            <person name="Liu J.K."/>
            <person name="Al-Bassam M.M."/>
            <person name="Zengler K."/>
        </authorList>
    </citation>
    <scope>NUCLEOTIDE SEQUENCE</scope>
</reference>
<dbReference type="CDD" id="cd00438">
    <property type="entry name" value="cupin_RmlC"/>
    <property type="match status" value="1"/>
</dbReference>
<name>A0A0W8G377_9ZZZZ</name>
<accession>A0A0W8G377</accession>
<dbReference type="InterPro" id="IPR000888">
    <property type="entry name" value="RmlC-like"/>
</dbReference>
<proteinExistence type="predicted"/>
<comment type="caution">
    <text evidence="1">The sequence shown here is derived from an EMBL/GenBank/DDBJ whole genome shotgun (WGS) entry which is preliminary data.</text>
</comment>
<sequence length="217" mass="24103">MTGREIGYQWAARFVPATPAGRDAIAIVKESFVQVTPTDFPGLFVLEPKVFGDHRGFFTETYNRRLFADLGLNYDFVQDNHARSNTRGVLRGLHFQSPPTAQAKLVWVTRGAVFDAVVDIRKGSPTFGNWYGLELSESNFKRLMVPAGFAHGYVTLTDVAEFQYKVDAYYSPAHDGGLAWNDADIGIPWPVTEPVLSGKDAVLPRLRDIDSPFVFAG</sequence>
<dbReference type="GO" id="GO:0008830">
    <property type="term" value="F:dTDP-4-dehydrorhamnose 3,5-epimerase activity"/>
    <property type="evidence" value="ECO:0007669"/>
    <property type="project" value="UniProtKB-EC"/>
</dbReference>